<evidence type="ECO:0000259" key="9">
    <source>
        <dbReference type="Pfam" id="PF11967"/>
    </source>
</evidence>
<feature type="domain" description="DNA replication/recombination mediator RecO N-terminal" evidence="9">
    <location>
        <begin position="5"/>
        <end position="75"/>
    </location>
</feature>
<dbReference type="Pfam" id="PF11967">
    <property type="entry name" value="RecO_N"/>
    <property type="match status" value="1"/>
</dbReference>
<dbReference type="HAMAP" id="MF_00201">
    <property type="entry name" value="RecO"/>
    <property type="match status" value="1"/>
</dbReference>
<dbReference type="Gene3D" id="2.40.50.140">
    <property type="entry name" value="Nucleic acid-binding proteins"/>
    <property type="match status" value="1"/>
</dbReference>
<organism evidence="10 11">
    <name type="scientific">Salinimonas sediminis</name>
    <dbReference type="NCBI Taxonomy" id="2303538"/>
    <lineage>
        <taxon>Bacteria</taxon>
        <taxon>Pseudomonadati</taxon>
        <taxon>Pseudomonadota</taxon>
        <taxon>Gammaproteobacteria</taxon>
        <taxon>Alteromonadales</taxon>
        <taxon>Alteromonadaceae</taxon>
        <taxon>Alteromonas/Salinimonas group</taxon>
        <taxon>Salinimonas</taxon>
    </lineage>
</organism>
<evidence type="ECO:0000313" key="10">
    <source>
        <dbReference type="EMBL" id="AXR05447.1"/>
    </source>
</evidence>
<dbReference type="RefSeq" id="WP_117315456.1">
    <property type="nucleotide sequence ID" value="NZ_CP031769.1"/>
</dbReference>
<dbReference type="GO" id="GO:0043590">
    <property type="term" value="C:bacterial nucleoid"/>
    <property type="evidence" value="ECO:0007669"/>
    <property type="project" value="TreeGrafter"/>
</dbReference>
<evidence type="ECO:0000256" key="1">
    <source>
        <dbReference type="ARBA" id="ARBA00003065"/>
    </source>
</evidence>
<comment type="similarity">
    <text evidence="2 8">Belongs to the RecO family.</text>
</comment>
<reference evidence="10 11" key="1">
    <citation type="submission" date="2018-08" db="EMBL/GenBank/DDBJ databases">
        <title>Salinimonas sediminis sp. nov., a piezophilic bacterium isolated from a deep-sea sediment sample from the New Britain Trench.</title>
        <authorList>
            <person name="Cao J."/>
        </authorList>
    </citation>
    <scope>NUCLEOTIDE SEQUENCE [LARGE SCALE GENOMIC DNA]</scope>
    <source>
        <strain evidence="10 11">N102</strain>
    </source>
</reference>
<dbReference type="OrthoDB" id="9804792at2"/>
<dbReference type="PANTHER" id="PTHR33991">
    <property type="entry name" value="DNA REPAIR PROTEIN RECO"/>
    <property type="match status" value="1"/>
</dbReference>
<dbReference type="KEGG" id="salm:D0Y50_03130"/>
<keyword evidence="5 8" id="KW-0233">DNA recombination</keyword>
<sequence>MKANWLQAFVLHRRAYRETSYLVDFFTLEAGVVRAVAKGVKNSKGDRKSLLQPFGPVSVVLSGKSELKNLAQIESAGRSVLLQGKALFCAMYVNELVSRVMPAGLASESLFSYYQQTLEALVSTATPDVPLREFEFALLDEMGQLPDWFSDATTGAAIEPEQWYKFAQELGIVLARQPGEKHSFPGHAVLAMAQGEWSNAARQAGKLISRQALLPLLGGKPLKSRELFR</sequence>
<proteinExistence type="inferred from homology"/>
<gene>
    <name evidence="8 10" type="primary">recO</name>
    <name evidence="10" type="ORF">D0Y50_03130</name>
</gene>
<accession>A0A346NIU0</accession>
<evidence type="ECO:0000256" key="2">
    <source>
        <dbReference type="ARBA" id="ARBA00007452"/>
    </source>
</evidence>
<keyword evidence="11" id="KW-1185">Reference proteome</keyword>
<dbReference type="EMBL" id="CP031769">
    <property type="protein sequence ID" value="AXR05447.1"/>
    <property type="molecule type" value="Genomic_DNA"/>
</dbReference>
<dbReference type="PANTHER" id="PTHR33991:SF1">
    <property type="entry name" value="DNA REPAIR PROTEIN RECO"/>
    <property type="match status" value="1"/>
</dbReference>
<evidence type="ECO:0000256" key="5">
    <source>
        <dbReference type="ARBA" id="ARBA00023172"/>
    </source>
</evidence>
<evidence type="ECO:0000313" key="11">
    <source>
        <dbReference type="Proteomes" id="UP000262073"/>
    </source>
</evidence>
<dbReference type="InterPro" id="IPR037278">
    <property type="entry name" value="ARFGAP/RecO"/>
</dbReference>
<dbReference type="Proteomes" id="UP000262073">
    <property type="component" value="Chromosome"/>
</dbReference>
<dbReference type="Pfam" id="PF02565">
    <property type="entry name" value="RecO_C"/>
    <property type="match status" value="1"/>
</dbReference>
<keyword evidence="6 8" id="KW-0234">DNA repair</keyword>
<dbReference type="NCBIfam" id="TIGR00613">
    <property type="entry name" value="reco"/>
    <property type="match status" value="1"/>
</dbReference>
<dbReference type="InterPro" id="IPR042242">
    <property type="entry name" value="RecO_C"/>
</dbReference>
<evidence type="ECO:0000256" key="6">
    <source>
        <dbReference type="ARBA" id="ARBA00023204"/>
    </source>
</evidence>
<comment type="function">
    <text evidence="1 8">Involved in DNA repair and RecF pathway recombination.</text>
</comment>
<dbReference type="Gene3D" id="1.20.1440.120">
    <property type="entry name" value="Recombination protein O, C-terminal domain"/>
    <property type="match status" value="1"/>
</dbReference>
<dbReference type="InterPro" id="IPR003717">
    <property type="entry name" value="RecO"/>
</dbReference>
<evidence type="ECO:0000256" key="4">
    <source>
        <dbReference type="ARBA" id="ARBA00022763"/>
    </source>
</evidence>
<dbReference type="GO" id="GO:0006310">
    <property type="term" value="P:DNA recombination"/>
    <property type="evidence" value="ECO:0007669"/>
    <property type="project" value="UniProtKB-UniRule"/>
</dbReference>
<dbReference type="SUPFAM" id="SSF50249">
    <property type="entry name" value="Nucleic acid-binding proteins"/>
    <property type="match status" value="1"/>
</dbReference>
<dbReference type="InterPro" id="IPR012340">
    <property type="entry name" value="NA-bd_OB-fold"/>
</dbReference>
<dbReference type="InterPro" id="IPR022572">
    <property type="entry name" value="DNA_rep/recomb_RecO_N"/>
</dbReference>
<evidence type="ECO:0000256" key="3">
    <source>
        <dbReference type="ARBA" id="ARBA00021310"/>
    </source>
</evidence>
<protein>
    <recommendedName>
        <fullName evidence="3 8">DNA repair protein RecO</fullName>
    </recommendedName>
    <alternativeName>
        <fullName evidence="7 8">Recombination protein O</fullName>
    </alternativeName>
</protein>
<dbReference type="SUPFAM" id="SSF57863">
    <property type="entry name" value="ArfGap/RecO-like zinc finger"/>
    <property type="match status" value="1"/>
</dbReference>
<keyword evidence="4 8" id="KW-0227">DNA damage</keyword>
<evidence type="ECO:0000256" key="8">
    <source>
        <dbReference type="HAMAP-Rule" id="MF_00201"/>
    </source>
</evidence>
<name>A0A346NIU0_9ALTE</name>
<dbReference type="AlphaFoldDB" id="A0A346NIU0"/>
<dbReference type="GO" id="GO:0006302">
    <property type="term" value="P:double-strand break repair"/>
    <property type="evidence" value="ECO:0007669"/>
    <property type="project" value="TreeGrafter"/>
</dbReference>
<evidence type="ECO:0000256" key="7">
    <source>
        <dbReference type="ARBA" id="ARBA00033409"/>
    </source>
</evidence>